<dbReference type="AlphaFoldDB" id="A0A6A5U2S8"/>
<dbReference type="GO" id="GO:0005975">
    <property type="term" value="P:carbohydrate metabolic process"/>
    <property type="evidence" value="ECO:0007669"/>
    <property type="project" value="InterPro"/>
</dbReference>
<dbReference type="FunFam" id="3.20.20.80:FF:000159">
    <property type="entry name" value="Class V chitinase, putative"/>
    <property type="match status" value="1"/>
</dbReference>
<dbReference type="PANTHER" id="PTHR11177:SF378">
    <property type="entry name" value="CHITINASE"/>
    <property type="match status" value="1"/>
</dbReference>
<proteinExistence type="predicted"/>
<keyword evidence="4" id="KW-1185">Reference proteome</keyword>
<reference evidence="3" key="1">
    <citation type="journal article" date="2020" name="Stud. Mycol.">
        <title>101 Dothideomycetes genomes: a test case for predicting lifestyles and emergence of pathogens.</title>
        <authorList>
            <person name="Haridas S."/>
            <person name="Albert R."/>
            <person name="Binder M."/>
            <person name="Bloem J."/>
            <person name="Labutti K."/>
            <person name="Salamov A."/>
            <person name="Andreopoulos B."/>
            <person name="Baker S."/>
            <person name="Barry K."/>
            <person name="Bills G."/>
            <person name="Bluhm B."/>
            <person name="Cannon C."/>
            <person name="Castanera R."/>
            <person name="Culley D."/>
            <person name="Daum C."/>
            <person name="Ezra D."/>
            <person name="Gonzalez J."/>
            <person name="Henrissat B."/>
            <person name="Kuo A."/>
            <person name="Liang C."/>
            <person name="Lipzen A."/>
            <person name="Lutzoni F."/>
            <person name="Magnuson J."/>
            <person name="Mondo S."/>
            <person name="Nolan M."/>
            <person name="Ohm R."/>
            <person name="Pangilinan J."/>
            <person name="Park H.-J."/>
            <person name="Ramirez L."/>
            <person name="Alfaro M."/>
            <person name="Sun H."/>
            <person name="Tritt A."/>
            <person name="Yoshinaga Y."/>
            <person name="Zwiers L.-H."/>
            <person name="Turgeon B."/>
            <person name="Goodwin S."/>
            <person name="Spatafora J."/>
            <person name="Crous P."/>
            <person name="Grigoriev I."/>
        </authorList>
    </citation>
    <scope>NUCLEOTIDE SEQUENCE</scope>
    <source>
        <strain evidence="3">CBS 675.92</strain>
    </source>
</reference>
<dbReference type="Gene3D" id="3.20.20.80">
    <property type="entry name" value="Glycosidases"/>
    <property type="match status" value="1"/>
</dbReference>
<name>A0A6A5U2S8_9PLEO</name>
<evidence type="ECO:0000256" key="1">
    <source>
        <dbReference type="ARBA" id="ARBA00012729"/>
    </source>
</evidence>
<organism evidence="3 4">
    <name type="scientific">Byssothecium circinans</name>
    <dbReference type="NCBI Taxonomy" id="147558"/>
    <lineage>
        <taxon>Eukaryota</taxon>
        <taxon>Fungi</taxon>
        <taxon>Dikarya</taxon>
        <taxon>Ascomycota</taxon>
        <taxon>Pezizomycotina</taxon>
        <taxon>Dothideomycetes</taxon>
        <taxon>Pleosporomycetidae</taxon>
        <taxon>Pleosporales</taxon>
        <taxon>Massarineae</taxon>
        <taxon>Massarinaceae</taxon>
        <taxon>Byssothecium</taxon>
    </lineage>
</organism>
<dbReference type="Pfam" id="PF00704">
    <property type="entry name" value="Glyco_hydro_18"/>
    <property type="match status" value="1"/>
</dbReference>
<evidence type="ECO:0000259" key="2">
    <source>
        <dbReference type="PROSITE" id="PS51910"/>
    </source>
</evidence>
<dbReference type="SUPFAM" id="SSF51445">
    <property type="entry name" value="(Trans)glycosidases"/>
    <property type="match status" value="1"/>
</dbReference>
<dbReference type="InterPro" id="IPR001223">
    <property type="entry name" value="Glyco_hydro18_cat"/>
</dbReference>
<dbReference type="GO" id="GO:0008061">
    <property type="term" value="F:chitin binding"/>
    <property type="evidence" value="ECO:0007669"/>
    <property type="project" value="InterPro"/>
</dbReference>
<dbReference type="PROSITE" id="PS51910">
    <property type="entry name" value="GH18_2"/>
    <property type="match status" value="1"/>
</dbReference>
<protein>
    <recommendedName>
        <fullName evidence="1">chitinase</fullName>
        <ecNumber evidence="1">3.2.1.14</ecNumber>
    </recommendedName>
</protein>
<dbReference type="GO" id="GO:0008843">
    <property type="term" value="F:endochitinase activity"/>
    <property type="evidence" value="ECO:0007669"/>
    <property type="project" value="UniProtKB-EC"/>
</dbReference>
<dbReference type="PANTHER" id="PTHR11177">
    <property type="entry name" value="CHITINASE"/>
    <property type="match status" value="1"/>
</dbReference>
<dbReference type="GO" id="GO:0005576">
    <property type="term" value="C:extracellular region"/>
    <property type="evidence" value="ECO:0007669"/>
    <property type="project" value="TreeGrafter"/>
</dbReference>
<dbReference type="EC" id="3.2.1.14" evidence="1"/>
<evidence type="ECO:0000313" key="4">
    <source>
        <dbReference type="Proteomes" id="UP000800035"/>
    </source>
</evidence>
<evidence type="ECO:0000313" key="3">
    <source>
        <dbReference type="EMBL" id="KAF1957286.1"/>
    </source>
</evidence>
<dbReference type="GO" id="GO:0006032">
    <property type="term" value="P:chitin catabolic process"/>
    <property type="evidence" value="ECO:0007669"/>
    <property type="project" value="TreeGrafter"/>
</dbReference>
<dbReference type="OrthoDB" id="73875at2759"/>
<sequence>MASSIFQGAFYPAFLFLLFVFPAMSSYTKLRYIMYLTGQHNVVPEPSLVENITHVALAFMRSETFNVPNQTAWDLFTTVSEVRSKFPNSAKIMVAIGGWGNTDGFSTAAKTAESRDLFAQNVARMVEQTGADGIDIDWEYPGGNGEDYKTHPNSEKAWEIPAYPLLLSQLRTSLGPSKLISAAVPGLPRDMLAFTAASVPQISQSIDFWNIMTYDMFNRRDNVTKHHTGLQLSLQAIDAYLERGVSAEKANLGLAFYTKWYKTDPIANATCAKQPVGCPTALMEDPTTGADLGKVGGFSYHDPVPSDFAPSWTKALANGVYDEIGGGHYYWDADEDLYWSWDTSAAILKKFPDVIEKKRLGGVFAWGLGEDAPEFEHLTTSNEGVAEWLGNGKEEQGKREFERTLC</sequence>
<dbReference type="InterPro" id="IPR011583">
    <property type="entry name" value="Chitinase_II/V-like_cat"/>
</dbReference>
<gene>
    <name evidence="3" type="ORF">CC80DRAFT_491433</name>
</gene>
<dbReference type="InterPro" id="IPR017853">
    <property type="entry name" value="GH"/>
</dbReference>
<accession>A0A6A5U2S8</accession>
<feature type="domain" description="GH18" evidence="2">
    <location>
        <begin position="30"/>
        <end position="388"/>
    </location>
</feature>
<dbReference type="Proteomes" id="UP000800035">
    <property type="component" value="Unassembled WGS sequence"/>
</dbReference>
<dbReference type="SMART" id="SM00636">
    <property type="entry name" value="Glyco_18"/>
    <property type="match status" value="1"/>
</dbReference>
<dbReference type="InterPro" id="IPR050314">
    <property type="entry name" value="Glycosyl_Hydrlase_18"/>
</dbReference>
<dbReference type="EMBL" id="ML976989">
    <property type="protein sequence ID" value="KAF1957286.1"/>
    <property type="molecule type" value="Genomic_DNA"/>
</dbReference>